<evidence type="ECO:0000313" key="2">
    <source>
        <dbReference type="Proteomes" id="UP000828048"/>
    </source>
</evidence>
<dbReference type="Proteomes" id="UP000828048">
    <property type="component" value="Chromosome 9"/>
</dbReference>
<gene>
    <name evidence="1" type="ORF">Vadar_001264</name>
</gene>
<accession>A0ACB7ZGD3</accession>
<name>A0ACB7ZGD3_9ERIC</name>
<organism evidence="1 2">
    <name type="scientific">Vaccinium darrowii</name>
    <dbReference type="NCBI Taxonomy" id="229202"/>
    <lineage>
        <taxon>Eukaryota</taxon>
        <taxon>Viridiplantae</taxon>
        <taxon>Streptophyta</taxon>
        <taxon>Embryophyta</taxon>
        <taxon>Tracheophyta</taxon>
        <taxon>Spermatophyta</taxon>
        <taxon>Magnoliopsida</taxon>
        <taxon>eudicotyledons</taxon>
        <taxon>Gunneridae</taxon>
        <taxon>Pentapetalae</taxon>
        <taxon>asterids</taxon>
        <taxon>Ericales</taxon>
        <taxon>Ericaceae</taxon>
        <taxon>Vaccinioideae</taxon>
        <taxon>Vaccinieae</taxon>
        <taxon>Vaccinium</taxon>
    </lineage>
</organism>
<evidence type="ECO:0000313" key="1">
    <source>
        <dbReference type="EMBL" id="KAH7865021.1"/>
    </source>
</evidence>
<proteinExistence type="predicted"/>
<dbReference type="EMBL" id="CM037159">
    <property type="protein sequence ID" value="KAH7865021.1"/>
    <property type="molecule type" value="Genomic_DNA"/>
</dbReference>
<reference evidence="1 2" key="1">
    <citation type="journal article" date="2021" name="Hortic Res">
        <title>High-quality reference genome and annotation aids understanding of berry development for evergreen blueberry (Vaccinium darrowii).</title>
        <authorList>
            <person name="Yu J."/>
            <person name="Hulse-Kemp A.M."/>
            <person name="Babiker E."/>
            <person name="Staton M."/>
        </authorList>
    </citation>
    <scope>NUCLEOTIDE SEQUENCE [LARGE SCALE GENOMIC DNA]</scope>
    <source>
        <strain evidence="2">cv. NJ 8807/NJ 8810</strain>
        <tissue evidence="1">Young leaf</tissue>
    </source>
</reference>
<protein>
    <submittedName>
        <fullName evidence="1">Uncharacterized protein</fullName>
    </submittedName>
</protein>
<keyword evidence="2" id="KW-1185">Reference proteome</keyword>
<comment type="caution">
    <text evidence="1">The sequence shown here is derived from an EMBL/GenBank/DDBJ whole genome shotgun (WGS) entry which is preliminary data.</text>
</comment>
<sequence length="227" mass="26207">MEEGEEVKLLGAWMSPFVNRVKWVLKLKGIRYEYLEQDLVNKSPLLLTSNPVYKRVPVLIHNGKPISESLFIIEYLDDTWKNNPILPQDPYQRAKARFWANFIEEKFSQVMRKVLSLEGEKQKKEVENANEALEILEGELKGKKFFGGDQTIGLVDIVLGVLPTWIGVIEEVACVKVFDPIKYPSLAKWMEDFLELPVIKESLPDKDKLLAYVHKIRIYMLTLAATK</sequence>